<evidence type="ECO:0000313" key="3">
    <source>
        <dbReference type="Proteomes" id="UP000593566"/>
    </source>
</evidence>
<protein>
    <submittedName>
        <fullName evidence="2">Uncharacterized protein</fullName>
    </submittedName>
</protein>
<keyword evidence="3" id="KW-1185">Reference proteome</keyword>
<feature type="region of interest" description="Disordered" evidence="1">
    <location>
        <begin position="1"/>
        <end position="55"/>
    </location>
</feature>
<reference evidence="2 3" key="1">
    <citation type="journal article" date="2020" name="Genomics">
        <title>Complete, high-quality genomes from long-read metagenomic sequencing of two wolf lichen thalli reveals enigmatic genome architecture.</title>
        <authorList>
            <person name="McKenzie S.K."/>
            <person name="Walston R.F."/>
            <person name="Allen J.L."/>
        </authorList>
    </citation>
    <scope>NUCLEOTIDE SEQUENCE [LARGE SCALE GENOMIC DNA]</scope>
    <source>
        <strain evidence="2">WasteWater1</strain>
    </source>
</reference>
<sequence length="209" mass="22963">MPPSLAHMESSVTLQGSEHEDDGEDETEGSKREESTPAGPVSQEDGRTPEALKEADSWGFVVYRTTFKQKLSRHVERGRDAIVDARGDPDGVIFDFIEDEPELDGATAEQVRLRHDPSYVSPAVDPEAAEDQVVPSERDDGLCGAVFLMIDRDAMESVIRHPARGNPYVVAVDAINNHYEEGVFEGTMKIHADDFLTELSAEYQGQCAG</sequence>
<accession>A0A8H6FCV2</accession>
<dbReference type="AlphaFoldDB" id="A0A8H6FCV2"/>
<dbReference type="EMBL" id="JACCJB010000010">
    <property type="protein sequence ID" value="KAF6223203.1"/>
    <property type="molecule type" value="Genomic_DNA"/>
</dbReference>
<gene>
    <name evidence="2" type="ORF">HO133_000045</name>
</gene>
<dbReference type="RefSeq" id="XP_037152420.1">
    <property type="nucleotide sequence ID" value="XM_037290985.1"/>
</dbReference>
<dbReference type="Proteomes" id="UP000593566">
    <property type="component" value="Unassembled WGS sequence"/>
</dbReference>
<name>A0A8H6FCV2_9LECA</name>
<proteinExistence type="predicted"/>
<feature type="compositionally biased region" description="Basic and acidic residues" evidence="1">
    <location>
        <begin position="44"/>
        <end position="55"/>
    </location>
</feature>
<evidence type="ECO:0000313" key="2">
    <source>
        <dbReference type="EMBL" id="KAF6223203.1"/>
    </source>
</evidence>
<organism evidence="2 3">
    <name type="scientific">Letharia lupina</name>
    <dbReference type="NCBI Taxonomy" id="560253"/>
    <lineage>
        <taxon>Eukaryota</taxon>
        <taxon>Fungi</taxon>
        <taxon>Dikarya</taxon>
        <taxon>Ascomycota</taxon>
        <taxon>Pezizomycotina</taxon>
        <taxon>Lecanoromycetes</taxon>
        <taxon>OSLEUM clade</taxon>
        <taxon>Lecanoromycetidae</taxon>
        <taxon>Lecanorales</taxon>
        <taxon>Lecanorineae</taxon>
        <taxon>Parmeliaceae</taxon>
        <taxon>Letharia</taxon>
    </lineage>
</organism>
<evidence type="ECO:0000256" key="1">
    <source>
        <dbReference type="SAM" id="MobiDB-lite"/>
    </source>
</evidence>
<comment type="caution">
    <text evidence="2">The sequence shown here is derived from an EMBL/GenBank/DDBJ whole genome shotgun (WGS) entry which is preliminary data.</text>
</comment>
<dbReference type="GeneID" id="59328464"/>